<gene>
    <name evidence="10" type="ORF">DNK49_21950</name>
</gene>
<keyword evidence="4" id="KW-0807">Transducer</keyword>
<dbReference type="Pfam" id="PF00672">
    <property type="entry name" value="HAMP"/>
    <property type="match status" value="1"/>
</dbReference>
<name>A0A323V2N4_9RHOO</name>
<feature type="transmembrane region" description="Helical" evidence="7">
    <location>
        <begin position="187"/>
        <end position="208"/>
    </location>
</feature>
<dbReference type="GO" id="GO:0007165">
    <property type="term" value="P:signal transduction"/>
    <property type="evidence" value="ECO:0007669"/>
    <property type="project" value="UniProtKB-KW"/>
</dbReference>
<feature type="transmembrane region" description="Helical" evidence="7">
    <location>
        <begin position="6"/>
        <end position="27"/>
    </location>
</feature>
<evidence type="ECO:0000256" key="2">
    <source>
        <dbReference type="ARBA" id="ARBA00022500"/>
    </source>
</evidence>
<evidence type="ECO:0000313" key="11">
    <source>
        <dbReference type="Proteomes" id="UP000248259"/>
    </source>
</evidence>
<dbReference type="GO" id="GO:0006935">
    <property type="term" value="P:chemotaxis"/>
    <property type="evidence" value="ECO:0007669"/>
    <property type="project" value="UniProtKB-KW"/>
</dbReference>
<feature type="compositionally biased region" description="Low complexity" evidence="6">
    <location>
        <begin position="779"/>
        <end position="803"/>
    </location>
</feature>
<evidence type="ECO:0000256" key="6">
    <source>
        <dbReference type="SAM" id="MobiDB-lite"/>
    </source>
</evidence>
<feature type="domain" description="Methyl-accepting transducer" evidence="8">
    <location>
        <begin position="539"/>
        <end position="754"/>
    </location>
</feature>
<proteinExistence type="inferred from homology"/>
<keyword evidence="2" id="KW-0145">Chemotaxis</keyword>
<evidence type="ECO:0000313" key="10">
    <source>
        <dbReference type="EMBL" id="PZA14398.1"/>
    </source>
</evidence>
<dbReference type="GO" id="GO:0004888">
    <property type="term" value="F:transmembrane signaling receptor activity"/>
    <property type="evidence" value="ECO:0007669"/>
    <property type="project" value="TreeGrafter"/>
</dbReference>
<evidence type="ECO:0000259" key="9">
    <source>
        <dbReference type="PROSITE" id="PS50885"/>
    </source>
</evidence>
<feature type="domain" description="HAMP" evidence="9">
    <location>
        <begin position="300"/>
        <end position="352"/>
    </location>
</feature>
<protein>
    <submittedName>
        <fullName evidence="10">Methyl-accepting chemotaxis protein</fullName>
    </submittedName>
</protein>
<dbReference type="SUPFAM" id="SSF58104">
    <property type="entry name" value="Methyl-accepting chemotaxis protein (MCP) signaling domain"/>
    <property type="match status" value="1"/>
</dbReference>
<dbReference type="SMART" id="SM00283">
    <property type="entry name" value="MA"/>
    <property type="match status" value="1"/>
</dbReference>
<keyword evidence="7" id="KW-0472">Membrane</keyword>
<comment type="subcellular location">
    <subcellularLocation>
        <location evidence="1">Membrane</location>
    </subcellularLocation>
</comment>
<accession>A0A323V2N4</accession>
<evidence type="ECO:0000256" key="1">
    <source>
        <dbReference type="ARBA" id="ARBA00004370"/>
    </source>
</evidence>
<feature type="region of interest" description="Disordered" evidence="6">
    <location>
        <begin position="777"/>
        <end position="819"/>
    </location>
</feature>
<keyword evidence="7" id="KW-0812">Transmembrane</keyword>
<dbReference type="PROSITE" id="PS50111">
    <property type="entry name" value="CHEMOTAXIS_TRANSDUC_2"/>
    <property type="match status" value="1"/>
</dbReference>
<evidence type="ECO:0000256" key="5">
    <source>
        <dbReference type="SAM" id="Coils"/>
    </source>
</evidence>
<feature type="domain" description="HAMP" evidence="9">
    <location>
        <begin position="482"/>
        <end position="534"/>
    </location>
</feature>
<dbReference type="PROSITE" id="PS50885">
    <property type="entry name" value="HAMP"/>
    <property type="match status" value="4"/>
</dbReference>
<dbReference type="PANTHER" id="PTHR43531:SF11">
    <property type="entry name" value="METHYL-ACCEPTING CHEMOTAXIS PROTEIN 3"/>
    <property type="match status" value="1"/>
</dbReference>
<organism evidence="10 11">
    <name type="scientific">Parazoarcus communis SWub3 = DSM 12120</name>
    <dbReference type="NCBI Taxonomy" id="1121029"/>
    <lineage>
        <taxon>Bacteria</taxon>
        <taxon>Pseudomonadati</taxon>
        <taxon>Pseudomonadota</taxon>
        <taxon>Betaproteobacteria</taxon>
        <taxon>Rhodocyclales</taxon>
        <taxon>Zoogloeaceae</taxon>
        <taxon>Parazoarcus</taxon>
    </lineage>
</organism>
<dbReference type="SUPFAM" id="SSF158472">
    <property type="entry name" value="HAMP domain-like"/>
    <property type="match status" value="1"/>
</dbReference>
<keyword evidence="7" id="KW-1133">Transmembrane helix</keyword>
<evidence type="ECO:0000256" key="7">
    <source>
        <dbReference type="SAM" id="Phobius"/>
    </source>
</evidence>
<dbReference type="AlphaFoldDB" id="A0A323V2N4"/>
<dbReference type="EMBL" id="QKOE01000033">
    <property type="protein sequence ID" value="PZA14398.1"/>
    <property type="molecule type" value="Genomic_DNA"/>
</dbReference>
<evidence type="ECO:0000256" key="4">
    <source>
        <dbReference type="PROSITE-ProRule" id="PRU00284"/>
    </source>
</evidence>
<dbReference type="InterPro" id="IPR047347">
    <property type="entry name" value="YvaQ-like_sensor"/>
</dbReference>
<dbReference type="PANTHER" id="PTHR43531">
    <property type="entry name" value="PROTEIN ICFG"/>
    <property type="match status" value="1"/>
</dbReference>
<dbReference type="Pfam" id="PF00015">
    <property type="entry name" value="MCPsignal"/>
    <property type="match status" value="1"/>
</dbReference>
<dbReference type="Gene3D" id="1.10.287.950">
    <property type="entry name" value="Methyl-accepting chemotaxis protein"/>
    <property type="match status" value="1"/>
</dbReference>
<dbReference type="CDD" id="cd06225">
    <property type="entry name" value="HAMP"/>
    <property type="match status" value="1"/>
</dbReference>
<dbReference type="InterPro" id="IPR003660">
    <property type="entry name" value="HAMP_dom"/>
</dbReference>
<dbReference type="Pfam" id="PF18947">
    <property type="entry name" value="HAMP_2"/>
    <property type="match status" value="3"/>
</dbReference>
<dbReference type="Gene3D" id="1.20.120.1530">
    <property type="match status" value="2"/>
</dbReference>
<feature type="coiled-coil region" evidence="5">
    <location>
        <begin position="725"/>
        <end position="752"/>
    </location>
</feature>
<comment type="caution">
    <text evidence="10">The sequence shown here is derived from an EMBL/GenBank/DDBJ whole genome shotgun (WGS) entry which is preliminary data.</text>
</comment>
<dbReference type="OrthoDB" id="8899037at2"/>
<feature type="domain" description="HAMP" evidence="9">
    <location>
        <begin position="391"/>
        <end position="443"/>
    </location>
</feature>
<evidence type="ECO:0000256" key="3">
    <source>
        <dbReference type="ARBA" id="ARBA00029447"/>
    </source>
</evidence>
<dbReference type="InterPro" id="IPR051310">
    <property type="entry name" value="MCP_chemotaxis"/>
</dbReference>
<dbReference type="InterPro" id="IPR004089">
    <property type="entry name" value="MCPsignal_dom"/>
</dbReference>
<keyword evidence="11" id="KW-1185">Reference proteome</keyword>
<dbReference type="CDD" id="cd19411">
    <property type="entry name" value="MCP2201-like_sensor"/>
    <property type="match status" value="1"/>
</dbReference>
<feature type="region of interest" description="Disordered" evidence="6">
    <location>
        <begin position="554"/>
        <end position="574"/>
    </location>
</feature>
<dbReference type="FunFam" id="1.10.287.950:FF:000001">
    <property type="entry name" value="Methyl-accepting chemotaxis sensory transducer"/>
    <property type="match status" value="1"/>
</dbReference>
<feature type="domain" description="HAMP" evidence="9">
    <location>
        <begin position="209"/>
        <end position="261"/>
    </location>
</feature>
<reference evidence="10 11" key="1">
    <citation type="submission" date="2018-06" db="EMBL/GenBank/DDBJ databases">
        <title>Azoarcus communis strain SWub3 genome.</title>
        <authorList>
            <person name="Zorraquino Salvo V."/>
            <person name="Toubiana D."/>
            <person name="Blumwald E."/>
        </authorList>
    </citation>
    <scope>NUCLEOTIDE SEQUENCE [LARGE SCALE GENOMIC DNA]</scope>
    <source>
        <strain evidence="10 11">SWub3</strain>
    </source>
</reference>
<dbReference type="Proteomes" id="UP000248259">
    <property type="component" value="Unassembled WGS sequence"/>
</dbReference>
<dbReference type="SMART" id="SM00304">
    <property type="entry name" value="HAMP"/>
    <property type="match status" value="4"/>
</dbReference>
<dbReference type="GO" id="GO:0005886">
    <property type="term" value="C:plasma membrane"/>
    <property type="evidence" value="ECO:0007669"/>
    <property type="project" value="TreeGrafter"/>
</dbReference>
<comment type="similarity">
    <text evidence="3">Belongs to the methyl-accepting chemotaxis (MCP) protein family.</text>
</comment>
<dbReference type="InterPro" id="IPR024478">
    <property type="entry name" value="HlyB_4HB_MCP"/>
</dbReference>
<dbReference type="Gene3D" id="6.10.340.10">
    <property type="match status" value="1"/>
</dbReference>
<sequence length="819" mass="86846">MNNIKIGIRLMIAFAVMIALLIIMAIVSIARIGTLAGEVDLLIKDRYVKTVWANNVLDEVNIVARATRNALLLSKADAERELLRIPQSSAKITENLDRLRDTITTDAGKDLLRQVDSTRADYVTNLRQLEQLIRSDARDAATTLLVGNMRTAQNAYMGAITKIIEYQNNLMESDGTRAIDEANQGRLLMIVLAVVAVLLALLFAFLIARSITRPVSMVKDAALRMAAGDFDFKLDYAAKDEMGDVVRAVDGMQNSIKTMIADANLLSQAAVEGKLATRADASRHQGDYRKIVEGVNATLDAVIGPLNVAADYVDRIAKGAIPPRITDNYNGDFNAIKNNLNTAIDAINALVADAVMLSRAAVEGKLATRADASRHQGDYQRIVQGVNDTLDAVIGPLNVAADYVDRIAKGAIPPRITDSYNGDFNTLKNNLNTAIEAVNALIADAVMLSQAAVEGRLDTRADASRHQGDYRKIVEGVNHTLDAVIAPINEVKRVMVALSQGDLTQKIDANYAGDFKVLQHAVNDSMDKLAEIIEQVRTAADALSNAAGQVSATAQSLSQSSSEQAASVEETSASIEQMSASINQNSDNAKVTDGMATKAATEAAEGGQAVGSTVEAMKNIAGKIGIIDDIAYQTNLLALNAAIEAARAGEHGKGFAVVAAEVRKLAERSQVAAQEIGQLAGTSVNLAERAGSLLGEIVPSIRKTSDLVQEIASASQEQSAGVVQINNAMGQLNKATQQNASASEELAATAEELGGQAGQLQELMGFFTVDNAPAGRTVTAARKTAPKAAAAPAPAPSKTSTRTGGRKPVSFSESDFEKF</sequence>
<evidence type="ECO:0000259" key="8">
    <source>
        <dbReference type="PROSITE" id="PS50111"/>
    </source>
</evidence>
<dbReference type="RefSeq" id="WP_110530019.1">
    <property type="nucleotide sequence ID" value="NZ_QKOE01000033.1"/>
</dbReference>
<keyword evidence="5" id="KW-0175">Coiled coil</keyword>
<dbReference type="Pfam" id="PF12729">
    <property type="entry name" value="4HB_MCP_1"/>
    <property type="match status" value="1"/>
</dbReference>